<comment type="caution">
    <text evidence="1">The sequence shown here is derived from an EMBL/GenBank/DDBJ whole genome shotgun (WGS) entry which is preliminary data.</text>
</comment>
<evidence type="ECO:0000313" key="1">
    <source>
        <dbReference type="EMBL" id="GBM86850.1"/>
    </source>
</evidence>
<reference evidence="1 2" key="1">
    <citation type="journal article" date="2019" name="Sci. Rep.">
        <title>Orb-weaving spider Araneus ventricosus genome elucidates the spidroin gene catalogue.</title>
        <authorList>
            <person name="Kono N."/>
            <person name="Nakamura H."/>
            <person name="Ohtoshi R."/>
            <person name="Moran D.A.P."/>
            <person name="Shinohara A."/>
            <person name="Yoshida Y."/>
            <person name="Fujiwara M."/>
            <person name="Mori M."/>
            <person name="Tomita M."/>
            <person name="Arakawa K."/>
        </authorList>
    </citation>
    <scope>NUCLEOTIDE SEQUENCE [LARGE SCALE GENOMIC DNA]</scope>
</reference>
<name>A0A4Y2J9X7_ARAVE</name>
<dbReference type="AlphaFoldDB" id="A0A4Y2J9X7"/>
<organism evidence="1 2">
    <name type="scientific">Araneus ventricosus</name>
    <name type="common">Orbweaver spider</name>
    <name type="synonym">Epeira ventricosa</name>
    <dbReference type="NCBI Taxonomy" id="182803"/>
    <lineage>
        <taxon>Eukaryota</taxon>
        <taxon>Metazoa</taxon>
        <taxon>Ecdysozoa</taxon>
        <taxon>Arthropoda</taxon>
        <taxon>Chelicerata</taxon>
        <taxon>Arachnida</taxon>
        <taxon>Araneae</taxon>
        <taxon>Araneomorphae</taxon>
        <taxon>Entelegynae</taxon>
        <taxon>Araneoidea</taxon>
        <taxon>Araneidae</taxon>
        <taxon>Araneus</taxon>
    </lineage>
</organism>
<dbReference type="EMBL" id="BGPR01003343">
    <property type="protein sequence ID" value="GBM86850.1"/>
    <property type="molecule type" value="Genomic_DNA"/>
</dbReference>
<sequence length="112" mass="12691">MRQLAAEKISDDDLRLLGLQRLPMSTQQILPSSSEALQGLAKIGDKISEVSDALPSIDLVHTNSDDTISRLEARIEELLQTIRRFSFPGKKNTRRRANRNISPFWEGKSWIC</sequence>
<dbReference type="PANTHER" id="PTHR33327">
    <property type="entry name" value="ENDONUCLEASE"/>
    <property type="match status" value="1"/>
</dbReference>
<proteinExistence type="predicted"/>
<evidence type="ECO:0000313" key="2">
    <source>
        <dbReference type="Proteomes" id="UP000499080"/>
    </source>
</evidence>
<gene>
    <name evidence="1" type="ORF">AVEN_225068_1</name>
</gene>
<dbReference type="Proteomes" id="UP000499080">
    <property type="component" value="Unassembled WGS sequence"/>
</dbReference>
<protein>
    <submittedName>
        <fullName evidence="1">Uncharacterized protein</fullName>
    </submittedName>
</protein>
<dbReference type="PANTHER" id="PTHR33327:SF3">
    <property type="entry name" value="RNA-DIRECTED DNA POLYMERASE"/>
    <property type="match status" value="1"/>
</dbReference>
<keyword evidence="2" id="KW-1185">Reference proteome</keyword>
<accession>A0A4Y2J9X7</accession>